<accession>A0A926E9X0</accession>
<evidence type="ECO:0000313" key="12">
    <source>
        <dbReference type="Proteomes" id="UP000610862"/>
    </source>
</evidence>
<keyword evidence="6 9" id="KW-1133">Transmembrane helix</keyword>
<keyword evidence="2" id="KW-0813">Transport</keyword>
<feature type="transmembrane region" description="Helical" evidence="9">
    <location>
        <begin position="250"/>
        <end position="267"/>
    </location>
</feature>
<feature type="transmembrane region" description="Helical" evidence="9">
    <location>
        <begin position="186"/>
        <end position="207"/>
    </location>
</feature>
<dbReference type="RefSeq" id="WP_177267779.1">
    <property type="nucleotide sequence ID" value="NZ_JACRTA010000003.1"/>
</dbReference>
<evidence type="ECO:0000313" key="11">
    <source>
        <dbReference type="EMBL" id="MBC8569110.1"/>
    </source>
</evidence>
<protein>
    <submittedName>
        <fullName evidence="11">Na+/H+ antiporter NhaC family protein</fullName>
    </submittedName>
</protein>
<dbReference type="Proteomes" id="UP000610862">
    <property type="component" value="Unassembled WGS sequence"/>
</dbReference>
<name>A0A926E9X0_9FIRM</name>
<dbReference type="InterPro" id="IPR018461">
    <property type="entry name" value="Na/H_Antiport_NhaC-like_C"/>
</dbReference>
<evidence type="ECO:0000256" key="8">
    <source>
        <dbReference type="ARBA" id="ARBA00038435"/>
    </source>
</evidence>
<evidence type="ECO:0000256" key="1">
    <source>
        <dbReference type="ARBA" id="ARBA00004651"/>
    </source>
</evidence>
<feature type="transmembrane region" description="Helical" evidence="9">
    <location>
        <begin position="307"/>
        <end position="326"/>
    </location>
</feature>
<evidence type="ECO:0000256" key="2">
    <source>
        <dbReference type="ARBA" id="ARBA00022448"/>
    </source>
</evidence>
<feature type="transmembrane region" description="Helical" evidence="9">
    <location>
        <begin position="274"/>
        <end position="295"/>
    </location>
</feature>
<feature type="transmembrane region" description="Helical" evidence="9">
    <location>
        <begin position="62"/>
        <end position="91"/>
    </location>
</feature>
<dbReference type="EMBL" id="JACRTA010000003">
    <property type="protein sequence ID" value="MBC8569110.1"/>
    <property type="molecule type" value="Genomic_DNA"/>
</dbReference>
<feature type="transmembrane region" description="Helical" evidence="9">
    <location>
        <begin position="103"/>
        <end position="125"/>
    </location>
</feature>
<feature type="transmembrane region" description="Helical" evidence="9">
    <location>
        <begin position="347"/>
        <end position="365"/>
    </location>
</feature>
<dbReference type="AlphaFoldDB" id="A0A926E9X0"/>
<keyword evidence="4" id="KW-1003">Cell membrane</keyword>
<dbReference type="PANTHER" id="PTHR33451:SF5">
    <property type="entry name" value="NA+_H+ ANTIPORTER"/>
    <property type="match status" value="1"/>
</dbReference>
<evidence type="ECO:0000256" key="6">
    <source>
        <dbReference type="ARBA" id="ARBA00022989"/>
    </source>
</evidence>
<feature type="transmembrane region" description="Helical" evidence="9">
    <location>
        <begin position="416"/>
        <end position="436"/>
    </location>
</feature>
<evidence type="ECO:0000256" key="5">
    <source>
        <dbReference type="ARBA" id="ARBA00022692"/>
    </source>
</evidence>
<dbReference type="GO" id="GO:0015297">
    <property type="term" value="F:antiporter activity"/>
    <property type="evidence" value="ECO:0007669"/>
    <property type="project" value="UniProtKB-KW"/>
</dbReference>
<organism evidence="11 12">
    <name type="scientific">Lentihominibacter hominis</name>
    <dbReference type="NCBI Taxonomy" id="2763645"/>
    <lineage>
        <taxon>Bacteria</taxon>
        <taxon>Bacillati</taxon>
        <taxon>Bacillota</taxon>
        <taxon>Clostridia</taxon>
        <taxon>Peptostreptococcales</taxon>
        <taxon>Anaerovoracaceae</taxon>
        <taxon>Lentihominibacter</taxon>
    </lineage>
</organism>
<dbReference type="GO" id="GO:0005886">
    <property type="term" value="C:plasma membrane"/>
    <property type="evidence" value="ECO:0007669"/>
    <property type="project" value="UniProtKB-SubCell"/>
</dbReference>
<evidence type="ECO:0000256" key="9">
    <source>
        <dbReference type="SAM" id="Phobius"/>
    </source>
</evidence>
<dbReference type="PANTHER" id="PTHR33451">
    <property type="entry name" value="MALATE-2H(+)/NA(+)-LACTATE ANTIPORTER"/>
    <property type="match status" value="1"/>
</dbReference>
<proteinExistence type="inferred from homology"/>
<keyword evidence="3" id="KW-0050">Antiport</keyword>
<gene>
    <name evidence="11" type="ORF">H8692_10110</name>
</gene>
<evidence type="ECO:0000259" key="10">
    <source>
        <dbReference type="Pfam" id="PF03553"/>
    </source>
</evidence>
<reference evidence="11" key="1">
    <citation type="submission" date="2020-08" db="EMBL/GenBank/DDBJ databases">
        <title>Genome public.</title>
        <authorList>
            <person name="Liu C."/>
            <person name="Sun Q."/>
        </authorList>
    </citation>
    <scope>NUCLEOTIDE SEQUENCE</scope>
    <source>
        <strain evidence="11">NSJ-24</strain>
    </source>
</reference>
<keyword evidence="12" id="KW-1185">Reference proteome</keyword>
<feature type="domain" description="Na+/H+ antiporter NhaC-like C-terminal" evidence="10">
    <location>
        <begin position="18"/>
        <end position="205"/>
    </location>
</feature>
<evidence type="ECO:0000256" key="7">
    <source>
        <dbReference type="ARBA" id="ARBA00023136"/>
    </source>
</evidence>
<dbReference type="Pfam" id="PF03553">
    <property type="entry name" value="Na_H_antiporter"/>
    <property type="match status" value="1"/>
</dbReference>
<keyword evidence="7 9" id="KW-0472">Membrane</keyword>
<feature type="transmembrane region" description="Helical" evidence="9">
    <location>
        <begin position="448"/>
        <end position="465"/>
    </location>
</feature>
<comment type="similarity">
    <text evidence="8">Belongs to the NhaC Na(+)/H(+) (TC 2.A.35) antiporter family.</text>
</comment>
<sequence>MKALIMLFKLSPIFVLCGLVMSGFDMLMAAPMAFLYAVIVCKITTKRKVMDVMDSAMVNVKNAIMVFFIFMLAYGVAAFFMTTGVGASVIMAALKIGISGSNVAVIAFIVTCILSVGTGTSWGTYAATIPIFMWMSHIVGGDPVLTMCACAGGAAFGDNVALISDTTIMTCAIQEVQVVDRFRKQLAWSLGCVAISSICFYVTGLVMKLPSETANASQAISNIPQNAWTALEEERPAAVDLLNQVQDGNIPLWMMIPIAIIILLAVLRLPTLTCLAAGIVSATVMGAFIGTITSFGDFMQQIYDSFADAGSWIVIMVMWVIAFGGVMREMDAFRPLALFCLKASKKVRHLMFWNAVLCIIGNMLLSDDQAQMATMGPVIKEVVDDNVEGNEKDLYELRCRNAMYGDAIGVLAGELIPWHVCNIYYVGLCAAVYPLASFTAMDLLSLNFFAWISIGSLLILTLTGWDRFIPKFAIPAEPQVHLKKNLSAANIPNNSQPADKI</sequence>
<evidence type="ECO:0000256" key="3">
    <source>
        <dbReference type="ARBA" id="ARBA00022449"/>
    </source>
</evidence>
<dbReference type="InterPro" id="IPR052180">
    <property type="entry name" value="NhaC_Na-H+_Antiporter"/>
</dbReference>
<keyword evidence="5 9" id="KW-0812">Transmembrane</keyword>
<comment type="caution">
    <text evidence="11">The sequence shown here is derived from an EMBL/GenBank/DDBJ whole genome shotgun (WGS) entry which is preliminary data.</text>
</comment>
<comment type="subcellular location">
    <subcellularLocation>
        <location evidence="1">Cell membrane</location>
        <topology evidence="1">Multi-pass membrane protein</topology>
    </subcellularLocation>
</comment>
<feature type="transmembrane region" description="Helical" evidence="9">
    <location>
        <begin position="12"/>
        <end position="41"/>
    </location>
</feature>
<evidence type="ECO:0000256" key="4">
    <source>
        <dbReference type="ARBA" id="ARBA00022475"/>
    </source>
</evidence>